<keyword evidence="1" id="KW-0472">Membrane</keyword>
<evidence type="ECO:0000256" key="1">
    <source>
        <dbReference type="SAM" id="Phobius"/>
    </source>
</evidence>
<keyword evidence="2" id="KW-0732">Signal</keyword>
<name>A0A814KUP9_9BILA</name>
<dbReference type="EMBL" id="CAJOAX010019433">
    <property type="protein sequence ID" value="CAF4188388.1"/>
    <property type="molecule type" value="Genomic_DNA"/>
</dbReference>
<organism evidence="3 5">
    <name type="scientific">Rotaria sordida</name>
    <dbReference type="NCBI Taxonomy" id="392033"/>
    <lineage>
        <taxon>Eukaryota</taxon>
        <taxon>Metazoa</taxon>
        <taxon>Spiralia</taxon>
        <taxon>Gnathifera</taxon>
        <taxon>Rotifera</taxon>
        <taxon>Eurotatoria</taxon>
        <taxon>Bdelloidea</taxon>
        <taxon>Philodinida</taxon>
        <taxon>Philodinidae</taxon>
        <taxon>Rotaria</taxon>
    </lineage>
</organism>
<accession>A0A814KUP9</accession>
<dbReference type="AlphaFoldDB" id="A0A814KUP9"/>
<evidence type="ECO:0000313" key="4">
    <source>
        <dbReference type="EMBL" id="CAF4188388.1"/>
    </source>
</evidence>
<reference evidence="3" key="1">
    <citation type="submission" date="2021-02" db="EMBL/GenBank/DDBJ databases">
        <authorList>
            <person name="Nowell W R."/>
        </authorList>
    </citation>
    <scope>NUCLEOTIDE SEQUENCE</scope>
</reference>
<feature type="signal peptide" evidence="2">
    <location>
        <begin position="1"/>
        <end position="17"/>
    </location>
</feature>
<feature type="chain" id="PRO_5036410396" evidence="2">
    <location>
        <begin position="18"/>
        <end position="302"/>
    </location>
</feature>
<sequence>MIIIIFFIIILFSNIHGHCLIFNYHDKNDSINQCELHQSNHYGYSQCLRCYMNEPMISLENITIELQCSPILNLHCIDLYFNDTQSYENFSLQNIDFINKLFDKNHDIRPEERNSLSIHIKYDILDKLSFDTFRSFNNVKNRNYHGLQFELNNRHDQLTLKINRDIQNMTLYALQISIYCGFKGLYQYNYVPGSERLLPVESLTCEIPITFSTKTSNMFTYMTNVTFSTILLSTISTKNIRNKLVVFLSLIGSGSFIFCCIFVSCLYILCKRNNQKYDRNIEQRTSITSSITDSISSNRSIG</sequence>
<dbReference type="Proteomes" id="UP000663882">
    <property type="component" value="Unassembled WGS sequence"/>
</dbReference>
<comment type="caution">
    <text evidence="3">The sequence shown here is derived from an EMBL/GenBank/DDBJ whole genome shotgun (WGS) entry which is preliminary data.</text>
</comment>
<keyword evidence="1" id="KW-0812">Transmembrane</keyword>
<dbReference type="EMBL" id="CAJNOO010000884">
    <property type="protein sequence ID" value="CAF1054658.1"/>
    <property type="molecule type" value="Genomic_DNA"/>
</dbReference>
<dbReference type="Proteomes" id="UP000663823">
    <property type="component" value="Unassembled WGS sequence"/>
</dbReference>
<proteinExistence type="predicted"/>
<evidence type="ECO:0000313" key="3">
    <source>
        <dbReference type="EMBL" id="CAF1054658.1"/>
    </source>
</evidence>
<keyword evidence="1" id="KW-1133">Transmembrane helix</keyword>
<protein>
    <submittedName>
        <fullName evidence="3">Uncharacterized protein</fullName>
    </submittedName>
</protein>
<evidence type="ECO:0000256" key="2">
    <source>
        <dbReference type="SAM" id="SignalP"/>
    </source>
</evidence>
<evidence type="ECO:0000313" key="5">
    <source>
        <dbReference type="Proteomes" id="UP000663882"/>
    </source>
</evidence>
<dbReference type="OrthoDB" id="10046013at2759"/>
<feature type="transmembrane region" description="Helical" evidence="1">
    <location>
        <begin position="244"/>
        <end position="269"/>
    </location>
</feature>
<gene>
    <name evidence="4" type="ORF">OTI717_LOCUS38030</name>
    <name evidence="3" type="ORF">RFH988_LOCUS16921</name>
</gene>